<dbReference type="SUPFAM" id="SSF56112">
    <property type="entry name" value="Protein kinase-like (PK-like)"/>
    <property type="match status" value="1"/>
</dbReference>
<accession>A0A8A4KAP1</accession>
<comment type="similarity">
    <text evidence="5">Belongs to the thiamine kinase family.</text>
</comment>
<reference evidence="7" key="1">
    <citation type="submission" date="2020-07" db="EMBL/GenBank/DDBJ databases">
        <title>Genome Sequences for Panteoa spp. that cause Center Rot in Onions.</title>
        <authorList>
            <person name="Asselin J.A."/>
            <person name="Helmann T."/>
            <person name="Beer S."/>
            <person name="Stodghill P."/>
        </authorList>
    </citation>
    <scope>NUCLEOTIDE SEQUENCE</scope>
    <source>
        <strain evidence="7">OC5a</strain>
    </source>
</reference>
<keyword evidence="1 5" id="KW-0808">Transferase</keyword>
<comment type="function">
    <text evidence="5">Catalyzes the phosphorylation of thiamine to thiamine phosphate.</text>
</comment>
<comment type="pathway">
    <text evidence="5">Cofactor biosynthesis; thiamine diphosphate biosynthesis; thiamine phosphate from thiamine: step 1/1.</text>
</comment>
<evidence type="ECO:0000313" key="7">
    <source>
        <dbReference type="EMBL" id="QTC44921.1"/>
    </source>
</evidence>
<dbReference type="GO" id="GO:0006772">
    <property type="term" value="P:thiamine metabolic process"/>
    <property type="evidence" value="ECO:0007669"/>
    <property type="project" value="InterPro"/>
</dbReference>
<dbReference type="GO" id="GO:0009229">
    <property type="term" value="P:thiamine diphosphate biosynthetic process"/>
    <property type="evidence" value="ECO:0007669"/>
    <property type="project" value="UniProtKB-UniRule"/>
</dbReference>
<proteinExistence type="inferred from homology"/>
<keyword evidence="3 5" id="KW-0418">Kinase</keyword>
<evidence type="ECO:0000256" key="5">
    <source>
        <dbReference type="HAMAP-Rule" id="MF_01604"/>
    </source>
</evidence>
<evidence type="ECO:0000256" key="3">
    <source>
        <dbReference type="ARBA" id="ARBA00022777"/>
    </source>
</evidence>
<evidence type="ECO:0000256" key="1">
    <source>
        <dbReference type="ARBA" id="ARBA00022679"/>
    </source>
</evidence>
<name>A0A8A4KAP1_PANAN</name>
<dbReference type="InterPro" id="IPR011009">
    <property type="entry name" value="Kinase-like_dom_sf"/>
</dbReference>
<organism evidence="7 8">
    <name type="scientific">Pantoea ananas</name>
    <name type="common">Erwinia uredovora</name>
    <dbReference type="NCBI Taxonomy" id="553"/>
    <lineage>
        <taxon>Bacteria</taxon>
        <taxon>Pseudomonadati</taxon>
        <taxon>Pseudomonadota</taxon>
        <taxon>Gammaproteobacteria</taxon>
        <taxon>Enterobacterales</taxon>
        <taxon>Erwiniaceae</taxon>
        <taxon>Pantoea</taxon>
    </lineage>
</organism>
<evidence type="ECO:0000256" key="2">
    <source>
        <dbReference type="ARBA" id="ARBA00022741"/>
    </source>
</evidence>
<keyword evidence="2 5" id="KW-0547">Nucleotide-binding</keyword>
<dbReference type="Proteomes" id="UP000663901">
    <property type="component" value="Chromosome"/>
</dbReference>
<dbReference type="UniPathway" id="UPA00060">
    <property type="reaction ID" value="UER00596"/>
</dbReference>
<dbReference type="PANTHER" id="PTHR40086:SF1">
    <property type="entry name" value="CELL CYCLE REGULATOR CCRZ"/>
    <property type="match status" value="1"/>
</dbReference>
<sequence length="278" mass="31813">MKLSGLETVSPKINAALLQLIKATTGGHRVTVTPLAGLTGQSCQIVTQNERLLLRPAPQSAIPFVNRQREGRVLRKLRLSGLVQRPLAGNRHGIILPWQDGEVMSDAGFRAARPQVLALLQRLHQQPLTGYRLSLLPLLWQYWQRCQQRRHRWLQQLQRLTRQGEPRPLRLAPLHMDVHPANLIQSEQGLHLIDWEYAADGDVALELAAVCLSDPTQQEQWLRDYAALMQIPLTSLQHQVSRWHPWLHLLVASWYQLRAEQSGDAHLQQLAQQSWQQI</sequence>
<comment type="catalytic activity">
    <reaction evidence="5">
        <text>thiamine + ATP = thiamine phosphate + ADP + H(+)</text>
        <dbReference type="Rhea" id="RHEA:12012"/>
        <dbReference type="ChEBI" id="CHEBI:15378"/>
        <dbReference type="ChEBI" id="CHEBI:18385"/>
        <dbReference type="ChEBI" id="CHEBI:30616"/>
        <dbReference type="ChEBI" id="CHEBI:37575"/>
        <dbReference type="ChEBI" id="CHEBI:456216"/>
        <dbReference type="EC" id="2.7.1.89"/>
    </reaction>
</comment>
<dbReference type="NCBIfam" id="NF007620">
    <property type="entry name" value="PRK10271.1"/>
    <property type="match status" value="1"/>
</dbReference>
<gene>
    <name evidence="5 7" type="primary">thiK</name>
    <name evidence="7" type="ORF">H0Z12_14425</name>
</gene>
<evidence type="ECO:0000259" key="6">
    <source>
        <dbReference type="Pfam" id="PF01636"/>
    </source>
</evidence>
<dbReference type="HAMAP" id="MF_01604">
    <property type="entry name" value="Thiamine_kinase"/>
    <property type="match status" value="1"/>
</dbReference>
<dbReference type="RefSeq" id="WP_207806322.1">
    <property type="nucleotide sequence ID" value="NZ_CP059084.1"/>
</dbReference>
<protein>
    <recommendedName>
        <fullName evidence="5">Thiamine kinase</fullName>
        <ecNumber evidence="5">2.7.1.89</ecNumber>
    </recommendedName>
</protein>
<dbReference type="EMBL" id="CP059084">
    <property type="protein sequence ID" value="QTC44921.1"/>
    <property type="molecule type" value="Genomic_DNA"/>
</dbReference>
<dbReference type="InterPro" id="IPR052077">
    <property type="entry name" value="CcrZ_PhaseVar_Mediator"/>
</dbReference>
<dbReference type="PANTHER" id="PTHR40086">
    <property type="entry name" value="PHOSPHOTRANSFERASE YTMP-RELATED"/>
    <property type="match status" value="1"/>
</dbReference>
<evidence type="ECO:0000256" key="4">
    <source>
        <dbReference type="ARBA" id="ARBA00022840"/>
    </source>
</evidence>
<dbReference type="AlphaFoldDB" id="A0A8A4KAP1"/>
<dbReference type="EC" id="2.7.1.89" evidence="5"/>
<dbReference type="GO" id="GO:0005524">
    <property type="term" value="F:ATP binding"/>
    <property type="evidence" value="ECO:0007669"/>
    <property type="project" value="UniProtKB-KW"/>
</dbReference>
<dbReference type="GO" id="GO:0019165">
    <property type="term" value="F:thiamine kinase activity"/>
    <property type="evidence" value="ECO:0007669"/>
    <property type="project" value="UniProtKB-UniRule"/>
</dbReference>
<dbReference type="InterPro" id="IPR014093">
    <property type="entry name" value="Thiamine_kinase"/>
</dbReference>
<dbReference type="Pfam" id="PF01636">
    <property type="entry name" value="APH"/>
    <property type="match status" value="1"/>
</dbReference>
<evidence type="ECO:0000313" key="8">
    <source>
        <dbReference type="Proteomes" id="UP000663901"/>
    </source>
</evidence>
<dbReference type="Gene3D" id="3.90.1200.10">
    <property type="match status" value="1"/>
</dbReference>
<keyword evidence="4 5" id="KW-0067">ATP-binding</keyword>
<feature type="domain" description="Aminoglycoside phosphotransferase" evidence="6">
    <location>
        <begin position="34"/>
        <end position="227"/>
    </location>
</feature>
<dbReference type="InterPro" id="IPR002575">
    <property type="entry name" value="Aminoglycoside_PTrfase"/>
</dbReference>